<protein>
    <recommendedName>
        <fullName evidence="8">Translocated intimin receptor Tir</fullName>
    </recommendedName>
</protein>
<evidence type="ECO:0000256" key="1">
    <source>
        <dbReference type="SAM" id="MobiDB-lite"/>
    </source>
</evidence>
<evidence type="ECO:0000259" key="5">
    <source>
        <dbReference type="Pfam" id="PF07490"/>
    </source>
</evidence>
<dbReference type="AlphaFoldDB" id="A0A076LGZ0"/>
<feature type="transmembrane region" description="Helical" evidence="2">
    <location>
        <begin position="420"/>
        <end position="441"/>
    </location>
</feature>
<dbReference type="Pfam" id="PF03549">
    <property type="entry name" value="Tir_receptor_M"/>
    <property type="match status" value="1"/>
</dbReference>
<keyword evidence="2" id="KW-0812">Transmembrane</keyword>
<dbReference type="InterPro" id="IPR022639">
    <property type="entry name" value="Transloc_intimin_rcpt_C"/>
</dbReference>
<dbReference type="Proteomes" id="UP000028681">
    <property type="component" value="Chromosome"/>
</dbReference>
<feature type="region of interest" description="Disordered" evidence="1">
    <location>
        <begin position="43"/>
        <end position="71"/>
    </location>
</feature>
<gene>
    <name evidence="6" type="ORF">ETEE_1351</name>
</gene>
<feature type="compositionally biased region" description="Polar residues" evidence="1">
    <location>
        <begin position="1"/>
        <end position="11"/>
    </location>
</feature>
<keyword evidence="2" id="KW-1133">Transmembrane helix</keyword>
<feature type="compositionally biased region" description="Low complexity" evidence="1">
    <location>
        <begin position="511"/>
        <end position="522"/>
    </location>
</feature>
<dbReference type="InterPro" id="IPR003536">
    <property type="entry name" value="Transloc_intimin_rcpt_cen_dom"/>
</dbReference>
<evidence type="ECO:0008006" key="8">
    <source>
        <dbReference type="Google" id="ProtNLM"/>
    </source>
</evidence>
<feature type="domain" description="Translocated intimin receptor N-terminal" evidence="5">
    <location>
        <begin position="39"/>
        <end position="166"/>
    </location>
</feature>
<proteinExistence type="predicted"/>
<name>A0A076LGZ0_9GAMM</name>
<evidence type="ECO:0000259" key="4">
    <source>
        <dbReference type="Pfam" id="PF07489"/>
    </source>
</evidence>
<evidence type="ECO:0000259" key="3">
    <source>
        <dbReference type="Pfam" id="PF03549"/>
    </source>
</evidence>
<evidence type="ECO:0000256" key="2">
    <source>
        <dbReference type="SAM" id="Phobius"/>
    </source>
</evidence>
<evidence type="ECO:0000313" key="6">
    <source>
        <dbReference type="EMBL" id="AIJ07805.1"/>
    </source>
</evidence>
<feature type="region of interest" description="Disordered" evidence="1">
    <location>
        <begin position="511"/>
        <end position="534"/>
    </location>
</feature>
<evidence type="ECO:0000313" key="7">
    <source>
        <dbReference type="Proteomes" id="UP000028681"/>
    </source>
</evidence>
<dbReference type="Pfam" id="PF07490">
    <property type="entry name" value="Tir_receptor_N"/>
    <property type="match status" value="1"/>
</dbReference>
<dbReference type="HOGENOM" id="CLU_509714_0_0_6"/>
<feature type="domain" description="Translocated intimin receptor central" evidence="3">
    <location>
        <begin position="328"/>
        <end position="393"/>
    </location>
</feature>
<feature type="domain" description="Translocated intimin receptor C-terminal" evidence="4">
    <location>
        <begin position="395"/>
        <end position="453"/>
    </location>
</feature>
<dbReference type="InterPro" id="IPR022633">
    <property type="entry name" value="Transloc_intimin_rcpt_N"/>
</dbReference>
<dbReference type="InterPro" id="IPR037003">
    <property type="entry name" value="Tir_central_sf"/>
</dbReference>
<dbReference type="EMBL" id="CP006664">
    <property type="protein sequence ID" value="AIJ07805.1"/>
    <property type="molecule type" value="Genomic_DNA"/>
</dbReference>
<reference evidence="6 7" key="1">
    <citation type="journal article" date="2012" name="PLoS ONE">
        <title>Edwardsiella comparative phylogenomics reveal the new intra/inter-species taxonomic relationships, virulence evolution and niche adaptation mechanisms.</title>
        <authorList>
            <person name="Yang M."/>
            <person name="Lv Y."/>
            <person name="Xiao J."/>
            <person name="Wu H."/>
            <person name="Zheng H."/>
            <person name="Liu Q."/>
            <person name="Zhang Y."/>
            <person name="Wang Q."/>
        </authorList>
    </citation>
    <scope>NUCLEOTIDE SEQUENCE [LARGE SCALE GENOMIC DNA]</scope>
    <source>
        <strain evidence="7">080813</strain>
    </source>
</reference>
<dbReference type="Pfam" id="PF07489">
    <property type="entry name" value="Tir_receptor_C"/>
    <property type="match status" value="1"/>
</dbReference>
<dbReference type="KEGG" id="ete:ETEE_1351"/>
<dbReference type="Gene3D" id="4.10.820.10">
    <property type="entry name" value="Translocated intimin receptor, central domain"/>
    <property type="match status" value="1"/>
</dbReference>
<feature type="region of interest" description="Disordered" evidence="1">
    <location>
        <begin position="202"/>
        <end position="241"/>
    </location>
</feature>
<organism evidence="6 7">
    <name type="scientific">Edwardsiella anguillarum ET080813</name>
    <dbReference type="NCBI Taxonomy" id="667120"/>
    <lineage>
        <taxon>Bacteria</taxon>
        <taxon>Pseudomonadati</taxon>
        <taxon>Pseudomonadota</taxon>
        <taxon>Gammaproteobacteria</taxon>
        <taxon>Enterobacterales</taxon>
        <taxon>Hafniaceae</taxon>
        <taxon>Edwardsiella</taxon>
    </lineage>
</organism>
<keyword evidence="2" id="KW-0472">Membrane</keyword>
<accession>A0A076LGZ0</accession>
<sequence length="534" mass="56215">MKLESAANSPLVNPYAPSESGTQNTANLGRLGDRAIAVNADSSARDGGQLPGLPSSPVALQPSRGSDPVYRHTNAYTAQDSFEAIKGMSLNMLFERVGNATFSRRTTPEGNVEAVSTRGQHEMAVLLPQDEQYALNSLSPDPEANFVFIGGSRSHPLVSLAGESSEVISVRQTLERGQGLSDRPGGVSPLDSSLFRGQLEHSLGNRTGVDREMTGGTGFLHSSHSELGATGQTNTAPSEPRRSAATQALAGQVDTINQGPQTEGGERLRGLTRTRLVEIAVNPPAMSRSHLYVALGTAAAVGLTALATGLSQAFAITPAPDDALMVDPNQAQQDAVTNTRNELTSEALKDPANQKVEVDEMGNQRPTGILLDNVAAEIEVKALEAGEAAKQQAITDNVAAQERHDTQQEKRDKELAISGGAGYGAAALIGAGGFTAAGVLYRRNKETHEGAMELHRAMPQAEPPVGNRTETGTRSERFTFPRAVVLDQPPREPGAVGGIYQGLQRGEWSAASSTWDSASQTSLAGHATGHDRLV</sequence>
<feature type="region of interest" description="Disordered" evidence="1">
    <location>
        <begin position="1"/>
        <end position="27"/>
    </location>
</feature>